<accession>A0AC58T5Q1</accession>
<evidence type="ECO:0000313" key="2">
    <source>
        <dbReference type="RefSeq" id="XP_075092545.1"/>
    </source>
</evidence>
<sequence length="596" mass="69944">MDAQYIHGQVRIFELKLEFAFTAIYGLHTIQDTRSLWGKLQILVNSQQGPWIAMDNFNVVLNQEDRLHGTQIQDYETMDFREFMVDNGLVELQTIGRDYTWTNNHTFSRIDRAIDDILIEEEKVLKKQLEKWGVIEESIYRQKSRVKWLKEGDSNSVYLFTNMKSRYSQNYIRSLTNTQGDIIHSEAEIKDEVIEFYKKLFGTATSTLPAINPIIMKQGDEVTEVVLDFFKTDTMFRVVNCTSVTLIRKILTKRLQTVINDLVDDCQSAFVPGRMITDNIILIHELVKCYGRKGISPRCTIKLDMQKAYDFLEWVFLEQILIGMAFSDMFVKWVISCVNTVSYSILLNGKPTPPFDARRGLRQGDPLSSFLFELAMECLTRNLKTLRKIPDFNYHPICDKMQIMQLGFADDLLLFCRGLTVNKHKSSIFFGGVSDDEKKEIMKVLGIPKDELPVRYLGVPLRLLYANTYGIYARKKRLWIKWVHNYYVKRNHLWEIKPRNASWMVSKVFKAMKTVEAVGYTYEDLMDVTQFSIKKFYHRLRGDFHKISWRRLVCNNPGYNKWTFILQLLQVLCRIMDQTAQLARHQQITYEMESRS</sequence>
<reference evidence="1" key="1">
    <citation type="journal article" date="2014" name="Nat. Commun.">
        <title>The tobacco genome sequence and its comparison with those of tomato and potato.</title>
        <authorList>
            <person name="Sierro N."/>
            <person name="Battey J.N."/>
            <person name="Ouadi S."/>
            <person name="Bakaher N."/>
            <person name="Bovet L."/>
            <person name="Willig A."/>
            <person name="Goepfert S."/>
            <person name="Peitsch M.C."/>
            <person name="Ivanov N.V."/>
        </authorList>
    </citation>
    <scope>NUCLEOTIDE SEQUENCE [LARGE SCALE GENOMIC DNA]</scope>
</reference>
<organism evidence="1 2">
    <name type="scientific">Nicotiana tabacum</name>
    <name type="common">Common tobacco</name>
    <dbReference type="NCBI Taxonomy" id="4097"/>
    <lineage>
        <taxon>Eukaryota</taxon>
        <taxon>Viridiplantae</taxon>
        <taxon>Streptophyta</taxon>
        <taxon>Embryophyta</taxon>
        <taxon>Tracheophyta</taxon>
        <taxon>Spermatophyta</taxon>
        <taxon>Magnoliopsida</taxon>
        <taxon>eudicotyledons</taxon>
        <taxon>Gunneridae</taxon>
        <taxon>Pentapetalae</taxon>
        <taxon>asterids</taxon>
        <taxon>lamiids</taxon>
        <taxon>Solanales</taxon>
        <taxon>Solanaceae</taxon>
        <taxon>Nicotianoideae</taxon>
        <taxon>Nicotianeae</taxon>
        <taxon>Nicotiana</taxon>
    </lineage>
</organism>
<dbReference type="RefSeq" id="XP_075092545.1">
    <property type="nucleotide sequence ID" value="XM_075236444.1"/>
</dbReference>
<keyword evidence="1" id="KW-1185">Reference proteome</keyword>
<dbReference type="Proteomes" id="UP000790787">
    <property type="component" value="Chromosome 18"/>
</dbReference>
<name>A0AC58T5Q1_TOBAC</name>
<evidence type="ECO:0000313" key="1">
    <source>
        <dbReference type="Proteomes" id="UP000790787"/>
    </source>
</evidence>
<reference evidence="2" key="2">
    <citation type="submission" date="2025-08" db="UniProtKB">
        <authorList>
            <consortium name="RefSeq"/>
        </authorList>
    </citation>
    <scope>IDENTIFICATION</scope>
    <source>
        <tissue evidence="2">Leaf</tissue>
    </source>
</reference>
<gene>
    <name evidence="2" type="primary">LOC142172764</name>
</gene>
<proteinExistence type="predicted"/>
<protein>
    <submittedName>
        <fullName evidence="2">Uncharacterized protein LOC142172764</fullName>
    </submittedName>
</protein>